<dbReference type="InterPro" id="IPR016169">
    <property type="entry name" value="FAD-bd_PCMH_sub2"/>
</dbReference>
<proteinExistence type="inferred from homology"/>
<keyword evidence="7" id="KW-1185">Reference proteome</keyword>
<dbReference type="InterPro" id="IPR036318">
    <property type="entry name" value="FAD-bd_PCMH-like_sf"/>
</dbReference>
<dbReference type="EMBL" id="JAGIXG020000084">
    <property type="protein sequence ID" value="KAI6778065.1"/>
    <property type="molecule type" value="Genomic_DNA"/>
</dbReference>
<dbReference type="InterPro" id="IPR050416">
    <property type="entry name" value="FAD-linked_Oxidoreductase"/>
</dbReference>
<name>A0A9P9XV78_9HYPO</name>
<comment type="caution">
    <text evidence="6">The sequence shown here is derived from an EMBL/GenBank/DDBJ whole genome shotgun (WGS) entry which is preliminary data.</text>
</comment>
<evidence type="ECO:0000256" key="3">
    <source>
        <dbReference type="ARBA" id="ARBA00022827"/>
    </source>
</evidence>
<keyword evidence="2" id="KW-0285">Flavoprotein</keyword>
<keyword evidence="4" id="KW-0560">Oxidoreductase</keyword>
<dbReference type="GO" id="GO:0071949">
    <property type="term" value="F:FAD binding"/>
    <property type="evidence" value="ECO:0007669"/>
    <property type="project" value="InterPro"/>
</dbReference>
<accession>A0A9P9XV78</accession>
<evidence type="ECO:0000256" key="1">
    <source>
        <dbReference type="ARBA" id="ARBA00005466"/>
    </source>
</evidence>
<reference evidence="6" key="1">
    <citation type="journal article" date="2021" name="J Fungi (Basel)">
        <title>Genomic and Metabolomic Analyses of the Marine Fungus Emericellopsis cladophorae: Insights into Saltwater Adaptability Mechanisms and Its Biosynthetic Potential.</title>
        <authorList>
            <person name="Goncalves M.F.M."/>
            <person name="Hilario S."/>
            <person name="Van de Peer Y."/>
            <person name="Esteves A.C."/>
            <person name="Alves A."/>
        </authorList>
    </citation>
    <scope>NUCLEOTIDE SEQUENCE</scope>
    <source>
        <strain evidence="6">MUM 19.33</strain>
    </source>
</reference>
<feature type="domain" description="FAD-binding PCMH-type" evidence="5">
    <location>
        <begin position="37"/>
        <end position="208"/>
    </location>
</feature>
<organism evidence="6 7">
    <name type="scientific">Emericellopsis cladophorae</name>
    <dbReference type="NCBI Taxonomy" id="2686198"/>
    <lineage>
        <taxon>Eukaryota</taxon>
        <taxon>Fungi</taxon>
        <taxon>Dikarya</taxon>
        <taxon>Ascomycota</taxon>
        <taxon>Pezizomycotina</taxon>
        <taxon>Sordariomycetes</taxon>
        <taxon>Hypocreomycetidae</taxon>
        <taxon>Hypocreales</taxon>
        <taxon>Bionectriaceae</taxon>
        <taxon>Emericellopsis</taxon>
    </lineage>
</organism>
<dbReference type="PANTHER" id="PTHR42973:SF34">
    <property type="entry name" value="FAD BINDING DOMAIN PROTEIN (AFU_ORTHOLOGUE AFUA_3G02770)"/>
    <property type="match status" value="1"/>
</dbReference>
<protein>
    <recommendedName>
        <fullName evidence="5">FAD-binding PCMH-type domain-containing protein</fullName>
    </recommendedName>
</protein>
<dbReference type="RefSeq" id="XP_051358921.1">
    <property type="nucleotide sequence ID" value="XM_051510175.1"/>
</dbReference>
<gene>
    <name evidence="6" type="ORF">J7T54_007673</name>
</gene>
<dbReference type="Gene3D" id="3.30.465.10">
    <property type="match status" value="1"/>
</dbReference>
<keyword evidence="3" id="KW-0274">FAD</keyword>
<dbReference type="Proteomes" id="UP001055219">
    <property type="component" value="Unassembled WGS sequence"/>
</dbReference>
<evidence type="ECO:0000259" key="5">
    <source>
        <dbReference type="PROSITE" id="PS51387"/>
    </source>
</evidence>
<dbReference type="InterPro" id="IPR006094">
    <property type="entry name" value="Oxid_FAD_bind_N"/>
</dbReference>
<dbReference type="InterPro" id="IPR016166">
    <property type="entry name" value="FAD-bd_PCMH"/>
</dbReference>
<sequence length="436" mass="47717">MKMCLSLSAIFGRDSVVTENDDAYDQFTGGFWSEIQADVNPQCIFKPSKAGGVSIVVLLSRLTQCLFTVKSGGHAAFAGASNIDGGISVTFEKMQVVTVSFDKQKVKIQPGSTWGQVYETLEKDEITVTGGRVGKVGTGGLTRGGGISFFFNKYGWACDNVPTYEVVTAAGYIINATENSNPSLYWALRGGGNNFGIVTAFTFRAIPLPGGMMWGGTKTYLENDFADLTEAFVQTTIADSTQERSLLAYAQAQDVSKPSGFRELYYGLTVKAGSEIAVKARDVFFEEQPKLADVEGDNPVLLLQGITTEQIKHMSAHGGNPLGIDLADGALYLIHIACWWSNDEDDERVYSWISNFLTRIESEATTLGKQNDYIYMNYASLYEDVIANYGPANVDKLKSIAKFYDPTAVFQKLQPGHFKLDKAPVPDDRFWSGVRS</sequence>
<evidence type="ECO:0000256" key="2">
    <source>
        <dbReference type="ARBA" id="ARBA00022630"/>
    </source>
</evidence>
<dbReference type="PROSITE" id="PS51387">
    <property type="entry name" value="FAD_PCMH"/>
    <property type="match status" value="1"/>
</dbReference>
<evidence type="ECO:0000256" key="4">
    <source>
        <dbReference type="ARBA" id="ARBA00023002"/>
    </source>
</evidence>
<dbReference type="AlphaFoldDB" id="A0A9P9XV78"/>
<evidence type="ECO:0000313" key="6">
    <source>
        <dbReference type="EMBL" id="KAI6778065.1"/>
    </source>
</evidence>
<evidence type="ECO:0000313" key="7">
    <source>
        <dbReference type="Proteomes" id="UP001055219"/>
    </source>
</evidence>
<dbReference type="GO" id="GO:0016491">
    <property type="term" value="F:oxidoreductase activity"/>
    <property type="evidence" value="ECO:0007669"/>
    <property type="project" value="UniProtKB-KW"/>
</dbReference>
<dbReference type="OrthoDB" id="2151789at2759"/>
<dbReference type="GeneID" id="75834147"/>
<reference evidence="6" key="2">
    <citation type="submission" date="2022-07" db="EMBL/GenBank/DDBJ databases">
        <authorList>
            <person name="Goncalves M.F.M."/>
            <person name="Hilario S."/>
            <person name="Van De Peer Y."/>
            <person name="Esteves A.C."/>
            <person name="Alves A."/>
        </authorList>
    </citation>
    <scope>NUCLEOTIDE SEQUENCE</scope>
    <source>
        <strain evidence="6">MUM 19.33</strain>
    </source>
</reference>
<dbReference type="PANTHER" id="PTHR42973">
    <property type="entry name" value="BINDING OXIDOREDUCTASE, PUTATIVE (AFU_ORTHOLOGUE AFUA_1G17690)-RELATED"/>
    <property type="match status" value="1"/>
</dbReference>
<dbReference type="SUPFAM" id="SSF56176">
    <property type="entry name" value="FAD-binding/transporter-associated domain-like"/>
    <property type="match status" value="1"/>
</dbReference>
<comment type="similarity">
    <text evidence="1">Belongs to the oxygen-dependent FAD-linked oxidoreductase family.</text>
</comment>
<dbReference type="Pfam" id="PF01565">
    <property type="entry name" value="FAD_binding_4"/>
    <property type="match status" value="1"/>
</dbReference>